<reference evidence="3 4" key="1">
    <citation type="submission" date="2023-11" db="EMBL/GenBank/DDBJ databases">
        <title>Paucibacter sp. nov., isolated from fresh soil in Korea.</title>
        <authorList>
            <person name="Le N.T.T."/>
        </authorList>
    </citation>
    <scope>NUCLEOTIDE SEQUENCE [LARGE SCALE GENOMIC DNA]</scope>
    <source>
        <strain evidence="3 4">R3-3</strain>
    </source>
</reference>
<evidence type="ECO:0000313" key="4">
    <source>
        <dbReference type="Proteomes" id="UP001285263"/>
    </source>
</evidence>
<dbReference type="InterPro" id="IPR032465">
    <property type="entry name" value="ACMSD"/>
</dbReference>
<sequence length="285" mass="31559">MVTRLIDIHPHIISPDTERYPISPLGGKRSSWSEEHPATFEELIKAMDEAGVDKAAIVHSSTTYGYDNSYVADAIAAHPERFDGVFSVDILADDAPQKIDYWARDRQLGGLRIFTTGSTMRGQAPILNDARIHPGWRAAGEAGLPICAQITAAAIPDLEKLLQQYPDFPVIIDHMLKPDISEGPPYDKARPMLSLARYPNVYLKMTDRNTVMAKEGKATPQSWFGLVVKEFGANRIAWGSNWPSSDGTLAEIAQDLRDSIAFLPAEDQHWIMAGTAMKLYPRLAD</sequence>
<evidence type="ECO:0000259" key="2">
    <source>
        <dbReference type="Pfam" id="PF04909"/>
    </source>
</evidence>
<dbReference type="PANTHER" id="PTHR21240:SF19">
    <property type="entry name" value="CATALYTIC_ HYDROLASE"/>
    <property type="match status" value="1"/>
</dbReference>
<dbReference type="Gene3D" id="3.20.20.140">
    <property type="entry name" value="Metal-dependent hydrolases"/>
    <property type="match status" value="1"/>
</dbReference>
<dbReference type="Pfam" id="PF04909">
    <property type="entry name" value="Amidohydro_2"/>
    <property type="match status" value="1"/>
</dbReference>
<dbReference type="RefSeq" id="WP_320423954.1">
    <property type="nucleotide sequence ID" value="NZ_JAXCLA010000005.1"/>
</dbReference>
<name>A0ABU5DIC0_9BURK</name>
<keyword evidence="4" id="KW-1185">Reference proteome</keyword>
<gene>
    <name evidence="3" type="ORF">SNE35_16150</name>
</gene>
<evidence type="ECO:0000313" key="3">
    <source>
        <dbReference type="EMBL" id="MDY0746053.1"/>
    </source>
</evidence>
<dbReference type="EMBL" id="JAXCLA010000005">
    <property type="protein sequence ID" value="MDY0746053.1"/>
    <property type="molecule type" value="Genomic_DNA"/>
</dbReference>
<keyword evidence="1" id="KW-0456">Lyase</keyword>
<dbReference type="Proteomes" id="UP001285263">
    <property type="component" value="Unassembled WGS sequence"/>
</dbReference>
<feature type="domain" description="Amidohydrolase-related" evidence="2">
    <location>
        <begin position="6"/>
        <end position="281"/>
    </location>
</feature>
<dbReference type="PANTHER" id="PTHR21240">
    <property type="entry name" value="2-AMINO-3-CARBOXYLMUCONATE-6-SEMIALDEHYDE DECARBOXYLASE"/>
    <property type="match status" value="1"/>
</dbReference>
<dbReference type="InterPro" id="IPR006680">
    <property type="entry name" value="Amidohydro-rel"/>
</dbReference>
<dbReference type="InterPro" id="IPR032466">
    <property type="entry name" value="Metal_Hydrolase"/>
</dbReference>
<evidence type="ECO:0000256" key="1">
    <source>
        <dbReference type="ARBA" id="ARBA00023239"/>
    </source>
</evidence>
<protein>
    <submittedName>
        <fullName evidence="3">Amidohydrolase family protein</fullName>
    </submittedName>
</protein>
<comment type="caution">
    <text evidence="3">The sequence shown here is derived from an EMBL/GenBank/DDBJ whole genome shotgun (WGS) entry which is preliminary data.</text>
</comment>
<proteinExistence type="predicted"/>
<organism evidence="3 4">
    <name type="scientific">Roseateles agri</name>
    <dbReference type="NCBI Taxonomy" id="3098619"/>
    <lineage>
        <taxon>Bacteria</taxon>
        <taxon>Pseudomonadati</taxon>
        <taxon>Pseudomonadota</taxon>
        <taxon>Betaproteobacteria</taxon>
        <taxon>Burkholderiales</taxon>
        <taxon>Sphaerotilaceae</taxon>
        <taxon>Roseateles</taxon>
    </lineage>
</organism>
<accession>A0ABU5DIC0</accession>
<dbReference type="SUPFAM" id="SSF51556">
    <property type="entry name" value="Metallo-dependent hydrolases"/>
    <property type="match status" value="1"/>
</dbReference>